<dbReference type="Pfam" id="PF01571">
    <property type="entry name" value="GCV_T"/>
    <property type="match status" value="1"/>
</dbReference>
<dbReference type="SUPFAM" id="SSF103025">
    <property type="entry name" value="Folate-binding domain"/>
    <property type="match status" value="1"/>
</dbReference>
<dbReference type="InterPro" id="IPR013977">
    <property type="entry name" value="GcvT_C"/>
</dbReference>
<reference evidence="7 8" key="1">
    <citation type="journal article" date="2018" name="Arch. Microbiol.">
        <title>New insights into the metabolic potential of the phototrophic purple bacterium Rhodopila globiformis DSM 161(T) from its draft genome sequence and evidence for a vanadium-dependent nitrogenase.</title>
        <authorList>
            <person name="Imhoff J.F."/>
            <person name="Rahn T."/>
            <person name="Kunzel S."/>
            <person name="Neulinger S.C."/>
        </authorList>
    </citation>
    <scope>NUCLEOTIDE SEQUENCE [LARGE SCALE GENOMIC DNA]</scope>
    <source>
        <strain evidence="7 8">DSM 16996</strain>
    </source>
</reference>
<proteinExistence type="inferred from homology"/>
<dbReference type="InterPro" id="IPR029043">
    <property type="entry name" value="GcvT/YgfZ_C"/>
</dbReference>
<protein>
    <submittedName>
        <fullName evidence="7">Sarcosine oxidase subunit alpha</fullName>
    </submittedName>
</protein>
<dbReference type="PIRSF" id="PIRSF037980">
    <property type="entry name" value="SoxA"/>
    <property type="match status" value="1"/>
</dbReference>
<dbReference type="GO" id="GO:0046653">
    <property type="term" value="P:tetrahydrofolate metabolic process"/>
    <property type="evidence" value="ECO:0007669"/>
    <property type="project" value="InterPro"/>
</dbReference>
<feature type="domain" description="SoxA A3" evidence="6">
    <location>
        <begin position="501"/>
        <end position="584"/>
    </location>
</feature>
<dbReference type="PRINTS" id="PR00368">
    <property type="entry name" value="FADPNR"/>
</dbReference>
<dbReference type="Proteomes" id="UP000239089">
    <property type="component" value="Unassembled WGS sequence"/>
</dbReference>
<dbReference type="InterPro" id="IPR041117">
    <property type="entry name" value="SoxA_A3"/>
</dbReference>
<dbReference type="RefSeq" id="WP_104507563.1">
    <property type="nucleotide sequence ID" value="NZ_JACIGC010000009.1"/>
</dbReference>
<dbReference type="Pfam" id="PF07992">
    <property type="entry name" value="Pyr_redox_2"/>
    <property type="match status" value="1"/>
</dbReference>
<evidence type="ECO:0000256" key="2">
    <source>
        <dbReference type="ARBA" id="ARBA00023002"/>
    </source>
</evidence>
<dbReference type="InterPro" id="IPR027266">
    <property type="entry name" value="TrmE/GcvT-like"/>
</dbReference>
<dbReference type="NCBIfam" id="TIGR01372">
    <property type="entry name" value="soxA"/>
    <property type="match status" value="1"/>
</dbReference>
<evidence type="ECO:0000313" key="7">
    <source>
        <dbReference type="EMBL" id="PPQ31454.1"/>
    </source>
</evidence>
<dbReference type="InterPro" id="IPR036188">
    <property type="entry name" value="FAD/NAD-bd_sf"/>
</dbReference>
<dbReference type="InterPro" id="IPR023753">
    <property type="entry name" value="FAD/NAD-binding_dom"/>
</dbReference>
<dbReference type="Gene3D" id="3.10.20.440">
    <property type="entry name" value="2Fe-2S iron-sulphur cluster binding domain, sarcosine oxidase, alpha subunit, N-terminal domain"/>
    <property type="match status" value="1"/>
</dbReference>
<evidence type="ECO:0000259" key="6">
    <source>
        <dbReference type="Pfam" id="PF17806"/>
    </source>
</evidence>
<dbReference type="PANTHER" id="PTHR43757">
    <property type="entry name" value="AMINOMETHYLTRANSFERASE"/>
    <property type="match status" value="1"/>
</dbReference>
<feature type="domain" description="Aminomethyltransferase C-terminal" evidence="5">
    <location>
        <begin position="893"/>
        <end position="978"/>
    </location>
</feature>
<dbReference type="PANTHER" id="PTHR43757:SF2">
    <property type="entry name" value="AMINOMETHYLTRANSFERASE, MITOCHONDRIAL"/>
    <property type="match status" value="1"/>
</dbReference>
<comment type="similarity">
    <text evidence="1">Belongs to the GcvT family.</text>
</comment>
<evidence type="ECO:0000259" key="5">
    <source>
        <dbReference type="Pfam" id="PF08669"/>
    </source>
</evidence>
<gene>
    <name evidence="7" type="ORF">CCR94_09140</name>
</gene>
<feature type="domain" description="FAD/NAD(P)-binding" evidence="4">
    <location>
        <begin position="168"/>
        <end position="428"/>
    </location>
</feature>
<dbReference type="Pfam" id="PF17806">
    <property type="entry name" value="SO_alpha_A3"/>
    <property type="match status" value="1"/>
</dbReference>
<organism evidence="7 8">
    <name type="scientific">Rhodoblastus sphagnicola</name>
    <dbReference type="NCBI Taxonomy" id="333368"/>
    <lineage>
        <taxon>Bacteria</taxon>
        <taxon>Pseudomonadati</taxon>
        <taxon>Pseudomonadota</taxon>
        <taxon>Alphaproteobacteria</taxon>
        <taxon>Hyphomicrobiales</taxon>
        <taxon>Rhodoblastaceae</taxon>
        <taxon>Rhodoblastus</taxon>
    </lineage>
</organism>
<comment type="caution">
    <text evidence="7">The sequence shown here is derived from an EMBL/GenBank/DDBJ whole genome shotgun (WGS) entry which is preliminary data.</text>
</comment>
<dbReference type="InterPro" id="IPR028896">
    <property type="entry name" value="GcvT/YgfZ/DmdA"/>
</dbReference>
<evidence type="ECO:0000256" key="1">
    <source>
        <dbReference type="ARBA" id="ARBA00008609"/>
    </source>
</evidence>
<dbReference type="PRINTS" id="PR00469">
    <property type="entry name" value="PNDRDTASEII"/>
</dbReference>
<dbReference type="SUPFAM" id="SSF101790">
    <property type="entry name" value="Aminomethyltransferase beta-barrel domain"/>
    <property type="match status" value="1"/>
</dbReference>
<feature type="domain" description="GCVT N-terminal" evidence="3">
    <location>
        <begin position="600"/>
        <end position="872"/>
    </location>
</feature>
<dbReference type="Pfam" id="PF13510">
    <property type="entry name" value="Fer2_4"/>
    <property type="match status" value="1"/>
</dbReference>
<keyword evidence="2" id="KW-0560">Oxidoreductase</keyword>
<dbReference type="OrthoDB" id="5287468at2"/>
<sequence length="986" mass="105738">MSRLEKNGLIDRTQKLRFTFDSKFFEGFQGDTLASALLANDVKLVGRSFKYHRPRGIVGGGAEEPNALVELRSGARREPNTRATTAELYDGLEARSQNRWPSLDFDVLAVNGLLSPFFGAAFYYKTFMWPKAAWEKLYEPAIRRAAGLGRAAQEADPDIYEKANAFCDVLVIGSGPAGLSAALAAGRSGARVILAEEDFAFGGRLLSERTTINDAAPTEFVDKTLAELRALPNVRLMRRTSVAAIYDDCYAAVERVGDHLRTPEKFQPRQILWRITAKRAVLAAGALDRPIVFGGNNRPGVMLAAPAQTYINRFAVAPAKKMAVFANNDAAWTTAFDALDAGAEVAALIDTRDTVSPTLAQAAQDRGLRVILGGEVFATKGKCLDSIELRAAGKTEILQVDGLAMSSGFSPNIALTCHHGGKPVWNEAIAAFVPGECPPGLSVAGAATGAYSLSDCLAQGAAQGAQAATEAGFKATAPDTPKAEDAPRALKAFWHVENSKGMAFVDFQNDVCAKDVVLAHKEGFVSVEHLKRYTTLGMATDQGKLSNVPGLALMAKQSGKTIAETGTTMFRPPWSPVALGAFAGHHRAKDFRPARLTPTHALAEELGAVFVEAGPWLRAAYFPRKGETNWKQSVDREVRAVRESVGVIDVSTFGKIELQGPDVGKLLDRIYINTFSTLPIGKARYGVMLREDGFVMDDGTTARLGQDRWIMTTTTANAAKVSQHLDFCLQNLWPDLDVRMASVSEQWAQIAVAGPRSRGLIAQIVDDASAVSAENLPYMGALETTVLGGVQARIFRLSFSGELGFEIAVPADQGEQLARKILETGAEWDATFYGLEALAVMRIEKGHVSGPELNGQTTAADLGFGRMASTKKDYIGAVMARRPALTDPDRMGFVGFKPVNPKEVLRAGAHVLAKGAAATTENDLGYLTSATISPTLGHAIALGFVKGGAARIGEILRAWDGLRGTDILVEILAPAFYDSKGERSNG</sequence>
<dbReference type="InterPro" id="IPR006222">
    <property type="entry name" value="GCVT_N"/>
</dbReference>
<dbReference type="Gene3D" id="3.30.1360.120">
    <property type="entry name" value="Probable tRNA modification gtpase trme, domain 1"/>
    <property type="match status" value="1"/>
</dbReference>
<name>A0A2S6NA14_9HYPH</name>
<evidence type="ECO:0000259" key="3">
    <source>
        <dbReference type="Pfam" id="PF01571"/>
    </source>
</evidence>
<dbReference type="AlphaFoldDB" id="A0A2S6NA14"/>
<evidence type="ECO:0000313" key="8">
    <source>
        <dbReference type="Proteomes" id="UP000239089"/>
    </source>
</evidence>
<dbReference type="SUPFAM" id="SSF51905">
    <property type="entry name" value="FAD/NAD(P)-binding domain"/>
    <property type="match status" value="2"/>
</dbReference>
<keyword evidence="8" id="KW-1185">Reference proteome</keyword>
<evidence type="ECO:0000259" key="4">
    <source>
        <dbReference type="Pfam" id="PF07992"/>
    </source>
</evidence>
<accession>A0A2S6NA14</accession>
<dbReference type="EMBL" id="NHSJ01000057">
    <property type="protein sequence ID" value="PPQ31454.1"/>
    <property type="molecule type" value="Genomic_DNA"/>
</dbReference>
<dbReference type="InterPro" id="IPR042204">
    <property type="entry name" value="2Fe-2S-bd_N"/>
</dbReference>
<dbReference type="Gene3D" id="3.50.50.60">
    <property type="entry name" value="FAD/NAD(P)-binding domain"/>
    <property type="match status" value="1"/>
</dbReference>
<dbReference type="GO" id="GO:0008115">
    <property type="term" value="F:sarcosine oxidase activity"/>
    <property type="evidence" value="ECO:0007669"/>
    <property type="project" value="InterPro"/>
</dbReference>
<dbReference type="Pfam" id="PF08669">
    <property type="entry name" value="GCV_T_C"/>
    <property type="match status" value="1"/>
</dbReference>
<dbReference type="InterPro" id="IPR006277">
    <property type="entry name" value="Sarcosine_oxidase_asu"/>
</dbReference>